<dbReference type="EMBL" id="LJSK01000562">
    <property type="protein sequence ID" value="KPI82750.1"/>
    <property type="molecule type" value="Genomic_DNA"/>
</dbReference>
<name>A0A0N1HYG1_LEPSE</name>
<proteinExistence type="predicted"/>
<dbReference type="Proteomes" id="UP000038009">
    <property type="component" value="Unassembled WGS sequence"/>
</dbReference>
<dbReference type="AlphaFoldDB" id="A0A0N1HYG1"/>
<comment type="caution">
    <text evidence="1">The sequence shown here is derived from an EMBL/GenBank/DDBJ whole genome shotgun (WGS) entry which is preliminary data.</text>
</comment>
<organism evidence="1 2">
    <name type="scientific">Leptomonas seymouri</name>
    <dbReference type="NCBI Taxonomy" id="5684"/>
    <lineage>
        <taxon>Eukaryota</taxon>
        <taxon>Discoba</taxon>
        <taxon>Euglenozoa</taxon>
        <taxon>Kinetoplastea</taxon>
        <taxon>Metakinetoplastina</taxon>
        <taxon>Trypanosomatida</taxon>
        <taxon>Trypanosomatidae</taxon>
        <taxon>Leishmaniinae</taxon>
        <taxon>Leptomonas</taxon>
    </lineage>
</organism>
<accession>A0A0N1HYG1</accession>
<dbReference type="VEuPathDB" id="TriTrypDB:Lsey_0562_0020"/>
<keyword evidence="2" id="KW-1185">Reference proteome</keyword>
<protein>
    <submittedName>
        <fullName evidence="1">Uncharacterized protein</fullName>
    </submittedName>
</protein>
<reference evidence="1 2" key="1">
    <citation type="journal article" date="2015" name="PLoS Pathog.">
        <title>Leptomonas seymouri: Adaptations to the Dixenous Life Cycle Analyzed by Genome Sequencing, Transcriptome Profiling and Co-infection with Leishmania donovani.</title>
        <authorList>
            <person name="Kraeva N."/>
            <person name="Butenko A."/>
            <person name="Hlavacova J."/>
            <person name="Kostygov A."/>
            <person name="Myskova J."/>
            <person name="Grybchuk D."/>
            <person name="Lestinova T."/>
            <person name="Votypka J."/>
            <person name="Volf P."/>
            <person name="Opperdoes F."/>
            <person name="Flegontov P."/>
            <person name="Lukes J."/>
            <person name="Yurchenko V."/>
        </authorList>
    </citation>
    <scope>NUCLEOTIDE SEQUENCE [LARGE SCALE GENOMIC DNA]</scope>
    <source>
        <strain evidence="1 2">ATCC 30220</strain>
    </source>
</reference>
<gene>
    <name evidence="1" type="ORF">ABL78_8238</name>
</gene>
<evidence type="ECO:0000313" key="1">
    <source>
        <dbReference type="EMBL" id="KPI82750.1"/>
    </source>
</evidence>
<evidence type="ECO:0000313" key="2">
    <source>
        <dbReference type="Proteomes" id="UP000038009"/>
    </source>
</evidence>
<sequence>MSVLGCGHCDAAAAVSHWQISGSAACVAALLRFGVLTSVSALVEASLGPRVCTIWRLWKSSISLLESSALWRCPSSSSCGRPLLCELAVSPWRWSVVVSRDDGEEAVTRYASDRRNPL</sequence>